<keyword evidence="1" id="KW-1133">Transmembrane helix</keyword>
<feature type="transmembrane region" description="Helical" evidence="1">
    <location>
        <begin position="263"/>
        <end position="283"/>
    </location>
</feature>
<dbReference type="Pfam" id="PF01757">
    <property type="entry name" value="Acyl_transf_3"/>
    <property type="match status" value="1"/>
</dbReference>
<dbReference type="STRING" id="29170.A0A368FVS3"/>
<feature type="transmembrane region" description="Helical" evidence="1">
    <location>
        <begin position="198"/>
        <end position="219"/>
    </location>
</feature>
<dbReference type="OrthoDB" id="92766at2759"/>
<gene>
    <name evidence="3" type="ORF">ANCCAN_19252</name>
</gene>
<keyword evidence="1" id="KW-0472">Membrane</keyword>
<keyword evidence="1" id="KW-0812">Transmembrane</keyword>
<evidence type="ECO:0000259" key="2">
    <source>
        <dbReference type="Pfam" id="PF01757"/>
    </source>
</evidence>
<dbReference type="InterPro" id="IPR002656">
    <property type="entry name" value="Acyl_transf_3_dom"/>
</dbReference>
<dbReference type="Proteomes" id="UP000252519">
    <property type="component" value="Unassembled WGS sequence"/>
</dbReference>
<proteinExistence type="predicted"/>
<evidence type="ECO:0000256" key="1">
    <source>
        <dbReference type="SAM" id="Phobius"/>
    </source>
</evidence>
<protein>
    <submittedName>
        <fullName evidence="3">Acyltransferase</fullName>
    </submittedName>
</protein>
<comment type="caution">
    <text evidence="3">The sequence shown here is derived from an EMBL/GenBank/DDBJ whole genome shotgun (WGS) entry which is preliminary data.</text>
</comment>
<evidence type="ECO:0000313" key="4">
    <source>
        <dbReference type="Proteomes" id="UP000252519"/>
    </source>
</evidence>
<keyword evidence="3" id="KW-0012">Acyltransferase</keyword>
<feature type="transmembrane region" description="Helical" evidence="1">
    <location>
        <begin position="44"/>
        <end position="63"/>
    </location>
</feature>
<keyword evidence="3" id="KW-0808">Transferase</keyword>
<reference evidence="3 4" key="1">
    <citation type="submission" date="2014-10" db="EMBL/GenBank/DDBJ databases">
        <title>Draft genome of the hookworm Ancylostoma caninum.</title>
        <authorList>
            <person name="Mitreva M."/>
        </authorList>
    </citation>
    <scope>NUCLEOTIDE SEQUENCE [LARGE SCALE GENOMIC DNA]</scope>
    <source>
        <strain evidence="3 4">Baltimore</strain>
    </source>
</reference>
<dbReference type="EMBL" id="JOJR01000727">
    <property type="protein sequence ID" value="RCN34890.1"/>
    <property type="molecule type" value="Genomic_DNA"/>
</dbReference>
<feature type="transmembrane region" description="Helical" evidence="1">
    <location>
        <begin position="145"/>
        <end position="168"/>
    </location>
</feature>
<dbReference type="GO" id="GO:0016020">
    <property type="term" value="C:membrane"/>
    <property type="evidence" value="ECO:0007669"/>
    <property type="project" value="TreeGrafter"/>
</dbReference>
<dbReference type="PANTHER" id="PTHR23028">
    <property type="entry name" value="ACETYLTRANSFERASE"/>
    <property type="match status" value="1"/>
</dbReference>
<dbReference type="GO" id="GO:0016747">
    <property type="term" value="F:acyltransferase activity, transferring groups other than amino-acyl groups"/>
    <property type="evidence" value="ECO:0007669"/>
    <property type="project" value="InterPro"/>
</dbReference>
<dbReference type="AlphaFoldDB" id="A0A368FVS3"/>
<dbReference type="GO" id="GO:0000271">
    <property type="term" value="P:polysaccharide biosynthetic process"/>
    <property type="evidence" value="ECO:0007669"/>
    <property type="project" value="TreeGrafter"/>
</dbReference>
<feature type="transmembrane region" description="Helical" evidence="1">
    <location>
        <begin position="175"/>
        <end position="192"/>
    </location>
</feature>
<name>A0A368FVS3_ANCCA</name>
<organism evidence="3 4">
    <name type="scientific">Ancylostoma caninum</name>
    <name type="common">Dog hookworm</name>
    <dbReference type="NCBI Taxonomy" id="29170"/>
    <lineage>
        <taxon>Eukaryota</taxon>
        <taxon>Metazoa</taxon>
        <taxon>Ecdysozoa</taxon>
        <taxon>Nematoda</taxon>
        <taxon>Chromadorea</taxon>
        <taxon>Rhabditida</taxon>
        <taxon>Rhabditina</taxon>
        <taxon>Rhabditomorpha</taxon>
        <taxon>Strongyloidea</taxon>
        <taxon>Ancylostomatidae</taxon>
        <taxon>Ancylostomatinae</taxon>
        <taxon>Ancylostoma</taxon>
    </lineage>
</organism>
<dbReference type="PANTHER" id="PTHR23028:SF115">
    <property type="entry name" value="ACYL_TRANSF_3 DOMAIN-CONTAINING PROTEIN-RELATED"/>
    <property type="match status" value="1"/>
</dbReference>
<feature type="domain" description="Acyltransferase 3" evidence="2">
    <location>
        <begin position="19"/>
        <end position="343"/>
    </location>
</feature>
<feature type="transmembrane region" description="Helical" evidence="1">
    <location>
        <begin position="89"/>
        <end position="108"/>
    </location>
</feature>
<evidence type="ECO:0000313" key="3">
    <source>
        <dbReference type="EMBL" id="RCN34890.1"/>
    </source>
</evidence>
<dbReference type="InterPro" id="IPR050879">
    <property type="entry name" value="Acyltransferase_3"/>
</dbReference>
<feature type="transmembrane region" description="Helical" evidence="1">
    <location>
        <begin position="21"/>
        <end position="38"/>
    </location>
</feature>
<sequence length="367" mass="41981">MCSSASKTNHPEVSQKRKDIQVIRGWAITVVVLFHFFPSQFPNGYIGVDAFFVISGFLVAMILRKNDHLSASSIGIFYYRRMKRILPSYYLTLCSILTSTVLFLPLSYRQINMDSSRKAVLLISNFITNDDEQHYQKMLLGAEDLFVHTWSLCLEMQWYLIIPAIFVIQRLTTSWEKTFFAGIAGCSIVLYLRVDNTIAFYSVFTRLWQFLCGVAAFLAHDKRTPALSPREYRKSLQDGLEEKYSLGTPQNKTDKRAVDNGKWLHVAAIVIFIWEVMLSLIWFALPSHILRLATTVLTGAVVYIGSLQQIPLLGGGALAYLGDISYALYLFHWPVYVIVKPHSLEQPLGTFHTVKLFPRMKILSKYH</sequence>
<accession>A0A368FVS3</accession>
<keyword evidence="4" id="KW-1185">Reference proteome</keyword>